<keyword evidence="1" id="KW-0805">Transcription regulation</keyword>
<accession>A0A2S4HDM1</accession>
<dbReference type="PANTHER" id="PTHR30055:SF234">
    <property type="entry name" value="HTH-TYPE TRANSCRIPTIONAL REGULATOR BETI"/>
    <property type="match status" value="1"/>
</dbReference>
<dbReference type="Gene3D" id="1.10.357.10">
    <property type="entry name" value="Tetracycline Repressor, domain 2"/>
    <property type="match status" value="1"/>
</dbReference>
<dbReference type="InterPro" id="IPR009057">
    <property type="entry name" value="Homeodomain-like_sf"/>
</dbReference>
<dbReference type="EMBL" id="PQGG01000031">
    <property type="protein sequence ID" value="POP52096.1"/>
    <property type="molecule type" value="Genomic_DNA"/>
</dbReference>
<evidence type="ECO:0000259" key="5">
    <source>
        <dbReference type="PROSITE" id="PS50977"/>
    </source>
</evidence>
<gene>
    <name evidence="6" type="ORF">C0068_13910</name>
</gene>
<dbReference type="GO" id="GO:0003700">
    <property type="term" value="F:DNA-binding transcription factor activity"/>
    <property type="evidence" value="ECO:0007669"/>
    <property type="project" value="TreeGrafter"/>
</dbReference>
<dbReference type="PANTHER" id="PTHR30055">
    <property type="entry name" value="HTH-TYPE TRANSCRIPTIONAL REGULATOR RUTR"/>
    <property type="match status" value="1"/>
</dbReference>
<evidence type="ECO:0000256" key="2">
    <source>
        <dbReference type="ARBA" id="ARBA00023125"/>
    </source>
</evidence>
<proteinExistence type="predicted"/>
<dbReference type="GO" id="GO:0000976">
    <property type="term" value="F:transcription cis-regulatory region binding"/>
    <property type="evidence" value="ECO:0007669"/>
    <property type="project" value="TreeGrafter"/>
</dbReference>
<evidence type="ECO:0000256" key="3">
    <source>
        <dbReference type="ARBA" id="ARBA00023163"/>
    </source>
</evidence>
<reference evidence="6" key="1">
    <citation type="submission" date="2018-01" db="EMBL/GenBank/DDBJ databases">
        <authorList>
            <person name="Yu X.-D."/>
        </authorList>
    </citation>
    <scope>NUCLEOTIDE SEQUENCE</scope>
    <source>
        <strain evidence="6">ZX-21</strain>
    </source>
</reference>
<evidence type="ECO:0000256" key="4">
    <source>
        <dbReference type="PROSITE-ProRule" id="PRU00335"/>
    </source>
</evidence>
<feature type="DNA-binding region" description="H-T-H motif" evidence="4">
    <location>
        <begin position="53"/>
        <end position="72"/>
    </location>
</feature>
<evidence type="ECO:0000313" key="7">
    <source>
        <dbReference type="Proteomes" id="UP000237222"/>
    </source>
</evidence>
<comment type="caution">
    <text evidence="6">The sequence shown here is derived from an EMBL/GenBank/DDBJ whole genome shotgun (WGS) entry which is preliminary data.</text>
</comment>
<organism evidence="6 7">
    <name type="scientific">Zhongshania marina</name>
    <dbReference type="NCBI Taxonomy" id="2304603"/>
    <lineage>
        <taxon>Bacteria</taxon>
        <taxon>Pseudomonadati</taxon>
        <taxon>Pseudomonadota</taxon>
        <taxon>Gammaproteobacteria</taxon>
        <taxon>Cellvibrionales</taxon>
        <taxon>Spongiibacteraceae</taxon>
        <taxon>Zhongshania</taxon>
    </lineage>
</organism>
<evidence type="ECO:0000313" key="6">
    <source>
        <dbReference type="EMBL" id="POP52096.1"/>
    </source>
</evidence>
<dbReference type="PRINTS" id="PR00455">
    <property type="entry name" value="HTHTETR"/>
</dbReference>
<dbReference type="SUPFAM" id="SSF46689">
    <property type="entry name" value="Homeodomain-like"/>
    <property type="match status" value="1"/>
</dbReference>
<dbReference type="PROSITE" id="PS50977">
    <property type="entry name" value="HTH_TETR_2"/>
    <property type="match status" value="1"/>
</dbReference>
<sequence length="219" mass="24596">MKNNILFNLVLSMTKQDEFSSSKSANRGPAIDIDHVLNTAANLFADHGFDGVSTREIAKACGCSLPIIYYHFSNKQTLYNEAFANRIEDAIDIIRGRMSDDMSARDRLKQLVAGFFDLFTQERSLLLLVQRDIAQVASSQGQFLCRRQHIYFMRFIRDLASEVLGHEADAHTVFTINAMLLGYAEFYHLVNEGGEKLPGESDEARIAALQESVLRVLGV</sequence>
<evidence type="ECO:0000256" key="1">
    <source>
        <dbReference type="ARBA" id="ARBA00023015"/>
    </source>
</evidence>
<dbReference type="Pfam" id="PF00440">
    <property type="entry name" value="TetR_N"/>
    <property type="match status" value="1"/>
</dbReference>
<dbReference type="InterPro" id="IPR050109">
    <property type="entry name" value="HTH-type_TetR-like_transc_reg"/>
</dbReference>
<feature type="domain" description="HTH tetR-type" evidence="5">
    <location>
        <begin position="30"/>
        <end position="90"/>
    </location>
</feature>
<keyword evidence="2 4" id="KW-0238">DNA-binding</keyword>
<dbReference type="InterPro" id="IPR001647">
    <property type="entry name" value="HTH_TetR"/>
</dbReference>
<dbReference type="Proteomes" id="UP000237222">
    <property type="component" value="Unassembled WGS sequence"/>
</dbReference>
<dbReference type="AlphaFoldDB" id="A0A2S4HDM1"/>
<protein>
    <recommendedName>
        <fullName evidence="5">HTH tetR-type domain-containing protein</fullName>
    </recommendedName>
</protein>
<dbReference type="Gene3D" id="1.10.10.60">
    <property type="entry name" value="Homeodomain-like"/>
    <property type="match status" value="1"/>
</dbReference>
<name>A0A2S4HDM1_9GAMM</name>
<keyword evidence="3" id="KW-0804">Transcription</keyword>